<evidence type="ECO:0000256" key="1">
    <source>
        <dbReference type="ARBA" id="ARBA00022842"/>
    </source>
</evidence>
<dbReference type="AlphaFoldDB" id="A0A444UJV8"/>
<comment type="caution">
    <text evidence="5">The sequence shown here is derived from an EMBL/GenBank/DDBJ whole genome shotgun (WGS) entry which is preliminary data.</text>
</comment>
<protein>
    <submittedName>
        <fullName evidence="5">Calcium-transporting ATPase type 2C member 1</fullName>
    </submittedName>
</protein>
<dbReference type="EMBL" id="SCEB01214416">
    <property type="protein sequence ID" value="RXM35449.1"/>
    <property type="molecule type" value="Genomic_DNA"/>
</dbReference>
<keyword evidence="6" id="KW-1185">Reference proteome</keyword>
<dbReference type="SMART" id="SM00831">
    <property type="entry name" value="Cation_ATPase_N"/>
    <property type="match status" value="1"/>
</dbReference>
<proteinExistence type="predicted"/>
<name>A0A444UJV8_ACIRT</name>
<evidence type="ECO:0000313" key="6">
    <source>
        <dbReference type="Proteomes" id="UP000289886"/>
    </source>
</evidence>
<evidence type="ECO:0000259" key="4">
    <source>
        <dbReference type="SMART" id="SM00831"/>
    </source>
</evidence>
<dbReference type="Gene3D" id="2.70.150.10">
    <property type="entry name" value="Calcium-transporting ATPase, cytoplasmic transduction domain A"/>
    <property type="match status" value="1"/>
</dbReference>
<feature type="transmembrane region" description="Helical" evidence="2">
    <location>
        <begin position="171"/>
        <end position="187"/>
    </location>
</feature>
<dbReference type="InterPro" id="IPR004014">
    <property type="entry name" value="ATPase_P-typ_cation-transptr_N"/>
</dbReference>
<evidence type="ECO:0000313" key="5">
    <source>
        <dbReference type="EMBL" id="RXM35449.1"/>
    </source>
</evidence>
<keyword evidence="3" id="KW-0732">Signal</keyword>
<organism evidence="5 6">
    <name type="scientific">Acipenser ruthenus</name>
    <name type="common">Sterlet sturgeon</name>
    <dbReference type="NCBI Taxonomy" id="7906"/>
    <lineage>
        <taxon>Eukaryota</taxon>
        <taxon>Metazoa</taxon>
        <taxon>Chordata</taxon>
        <taxon>Craniata</taxon>
        <taxon>Vertebrata</taxon>
        <taxon>Euteleostomi</taxon>
        <taxon>Actinopterygii</taxon>
        <taxon>Chondrostei</taxon>
        <taxon>Acipenseriformes</taxon>
        <taxon>Acipenseridae</taxon>
        <taxon>Acipenser</taxon>
    </lineage>
</organism>
<accession>A0A444UJV8</accession>
<keyword evidence="2" id="KW-1133">Transmembrane helix</keyword>
<reference evidence="5 6" key="1">
    <citation type="submission" date="2019-01" db="EMBL/GenBank/DDBJ databases">
        <title>Draft Genome and Complete Hox-Cluster Characterization of the Sterlet Sturgeon (Acipenser ruthenus).</title>
        <authorList>
            <person name="Wei Q."/>
        </authorList>
    </citation>
    <scope>NUCLEOTIDE SEQUENCE [LARGE SCALE GENOMIC DNA]</scope>
    <source>
        <strain evidence="5">WHYD16114868_AA</strain>
        <tissue evidence="5">Blood</tissue>
    </source>
</reference>
<sequence>MRIEIASVLFCIASVVLATGDSYGRLVCSYRLGIQTVCVIIKETCQAIVKLLLIYTCQNQQKLIGKLSANGLHAEGLPRCEDEKMVPVLTSKRASELPVNEVVCILQADLQYGLSHSEVSHRRAYHGCNEFDICEEEPLWKKYISQFKNPLILLLLASAVISVLMHQIDDAVSITVAIIIVVTVAFVQEYRSEKSLEELGKLVPPECHW</sequence>
<dbReference type="Pfam" id="PF00690">
    <property type="entry name" value="Cation_ATPase_N"/>
    <property type="match status" value="1"/>
</dbReference>
<dbReference type="SUPFAM" id="SSF81665">
    <property type="entry name" value="Calcium ATPase, transmembrane domain M"/>
    <property type="match status" value="1"/>
</dbReference>
<feature type="signal peptide" evidence="3">
    <location>
        <begin position="1"/>
        <end position="18"/>
    </location>
</feature>
<evidence type="ECO:0000256" key="2">
    <source>
        <dbReference type="SAM" id="Phobius"/>
    </source>
</evidence>
<evidence type="ECO:0000256" key="3">
    <source>
        <dbReference type="SAM" id="SignalP"/>
    </source>
</evidence>
<keyword evidence="2" id="KW-0812">Transmembrane</keyword>
<keyword evidence="2" id="KW-0472">Membrane</keyword>
<feature type="chain" id="PRO_5019585167" evidence="3">
    <location>
        <begin position="19"/>
        <end position="209"/>
    </location>
</feature>
<dbReference type="PANTHER" id="PTHR42861">
    <property type="entry name" value="CALCIUM-TRANSPORTING ATPASE"/>
    <property type="match status" value="1"/>
</dbReference>
<dbReference type="Gene3D" id="1.20.1110.10">
    <property type="entry name" value="Calcium-transporting ATPase, transmembrane domain"/>
    <property type="match status" value="1"/>
</dbReference>
<feature type="transmembrane region" description="Helical" evidence="2">
    <location>
        <begin position="147"/>
        <end position="165"/>
    </location>
</feature>
<dbReference type="InterPro" id="IPR023298">
    <property type="entry name" value="ATPase_P-typ_TM_dom_sf"/>
</dbReference>
<dbReference type="Proteomes" id="UP000289886">
    <property type="component" value="Unassembled WGS sequence"/>
</dbReference>
<gene>
    <name evidence="5" type="ORF">EOD39_12907</name>
</gene>
<keyword evidence="1" id="KW-0460">Magnesium</keyword>
<feature type="domain" description="Cation-transporting P-type ATPase N-terminal" evidence="4">
    <location>
        <begin position="93"/>
        <end position="167"/>
    </location>
</feature>